<dbReference type="Proteomes" id="UP000307781">
    <property type="component" value="Unassembled WGS sequence"/>
</dbReference>
<evidence type="ECO:0000313" key="1">
    <source>
        <dbReference type="EMBL" id="TLF38780.1"/>
    </source>
</evidence>
<reference evidence="3 4" key="1">
    <citation type="submission" date="2019-05" db="EMBL/GenBank/DDBJ databases">
        <title>Genome-based reclassification of Lactobacillus casei as Lactobacillus casei subsp. casei. subsp.nov., description of Lactobacillus casei subsp. zeae subsp. nov., and emended description of Lactobacillus casei.</title>
        <authorList>
            <person name="Huang C.-H."/>
        </authorList>
    </citation>
    <scope>NUCLEOTIDE SEQUENCE [LARGE SCALE GENOMIC DNA]</scope>
    <source>
        <strain evidence="2 4">CRBIP24.44</strain>
        <strain evidence="1 3">CRBIP24.58</strain>
    </source>
</reference>
<sequence>MSYLSYECQGGAIVGQMGLSCALRSSFASPAPSGRRLRSLARSGTYCLNLVARVFECFGGYA</sequence>
<accession>A0A5R8LP85</accession>
<comment type="caution">
    <text evidence="2">The sequence shown here is derived from an EMBL/GenBank/DDBJ whole genome shotgun (WGS) entry which is preliminary data.</text>
</comment>
<evidence type="ECO:0000313" key="2">
    <source>
        <dbReference type="EMBL" id="TLF39047.1"/>
    </source>
</evidence>
<organism evidence="2 4">
    <name type="scientific">Lacticaseibacillus zeae</name>
    <name type="common">Lactobacillus zeae</name>
    <dbReference type="NCBI Taxonomy" id="57037"/>
    <lineage>
        <taxon>Bacteria</taxon>
        <taxon>Bacillati</taxon>
        <taxon>Bacillota</taxon>
        <taxon>Bacilli</taxon>
        <taxon>Lactobacillales</taxon>
        <taxon>Lactobacillaceae</taxon>
        <taxon>Lacticaseibacillus</taxon>
    </lineage>
</organism>
<gene>
    <name evidence="1" type="ORF">FEI14_13630</name>
    <name evidence="2" type="ORF">FEI15_08410</name>
</gene>
<name>A0A5R8LP85_LACZE</name>
<protein>
    <submittedName>
        <fullName evidence="2">Uncharacterized protein</fullName>
    </submittedName>
</protein>
<dbReference type="Proteomes" id="UP000309885">
    <property type="component" value="Unassembled WGS sequence"/>
</dbReference>
<evidence type="ECO:0000313" key="3">
    <source>
        <dbReference type="Proteomes" id="UP000307781"/>
    </source>
</evidence>
<proteinExistence type="predicted"/>
<evidence type="ECO:0000313" key="4">
    <source>
        <dbReference type="Proteomes" id="UP000309885"/>
    </source>
</evidence>
<dbReference type="EMBL" id="VBWN01000014">
    <property type="protein sequence ID" value="TLF38780.1"/>
    <property type="molecule type" value="Genomic_DNA"/>
</dbReference>
<dbReference type="EMBL" id="VBWO01000007">
    <property type="protein sequence ID" value="TLF39047.1"/>
    <property type="molecule type" value="Genomic_DNA"/>
</dbReference>
<dbReference type="AlphaFoldDB" id="A0A5R8LP85"/>